<name>E2S9I8_9ACTN</name>
<evidence type="ECO:0000313" key="4">
    <source>
        <dbReference type="Proteomes" id="UP000003111"/>
    </source>
</evidence>
<dbReference type="EMBL" id="ACLF03000003">
    <property type="protein sequence ID" value="EFQ83912.1"/>
    <property type="molecule type" value="Genomic_DNA"/>
</dbReference>
<dbReference type="Proteomes" id="UP000003111">
    <property type="component" value="Unassembled WGS sequence"/>
</dbReference>
<gene>
    <name evidence="3" type="ORF">HMPREF0063_10628</name>
</gene>
<reference evidence="3" key="1">
    <citation type="submission" date="2010-08" db="EMBL/GenBank/DDBJ databases">
        <authorList>
            <person name="Muzny D."/>
            <person name="Qin X."/>
            <person name="Buhay C."/>
            <person name="Dugan-Rocha S."/>
            <person name="Ding Y."/>
            <person name="Chen G."/>
            <person name="Hawes A."/>
            <person name="Holder M."/>
            <person name="Jhangiani S."/>
            <person name="Johnson A."/>
            <person name="Khan Z."/>
            <person name="Li Z."/>
            <person name="Liu W."/>
            <person name="Liu X."/>
            <person name="Perez L."/>
            <person name="Shen H."/>
            <person name="Wang Q."/>
            <person name="Watt J."/>
            <person name="Xi L."/>
            <person name="Xin Y."/>
            <person name="Zhou J."/>
            <person name="Deng J."/>
            <person name="Jiang H."/>
            <person name="Liu Y."/>
            <person name="Qu J."/>
            <person name="Song X.-Z."/>
            <person name="Zhang L."/>
            <person name="Villasana D."/>
            <person name="Johnson A."/>
            <person name="Liu J."/>
            <person name="Liyanage D."/>
            <person name="Lorensuhewa L."/>
            <person name="Robinson T."/>
            <person name="Song A."/>
            <person name="Song B.-B."/>
            <person name="Dinh H."/>
            <person name="Thornton R."/>
            <person name="Coyle M."/>
            <person name="Francisco L."/>
            <person name="Jackson L."/>
            <person name="Javaid M."/>
            <person name="Korchina V."/>
            <person name="Kovar C."/>
            <person name="Mata R."/>
            <person name="Mathew T."/>
            <person name="Ngo R."/>
            <person name="Nguyen L."/>
            <person name="Nguyen N."/>
            <person name="Okwuonu G."/>
            <person name="Ongeri F."/>
            <person name="Pham C."/>
            <person name="Simmons D."/>
            <person name="Wilczek-Boney K."/>
            <person name="Hale W."/>
            <person name="Jakkamsetti A."/>
            <person name="Pham P."/>
            <person name="Ruth R."/>
            <person name="San Lucas F."/>
            <person name="Warren J."/>
            <person name="Zhang J."/>
            <person name="Zhao Z."/>
            <person name="Zhou C."/>
            <person name="Zhu D."/>
            <person name="Lee S."/>
            <person name="Bess C."/>
            <person name="Blankenburg K."/>
            <person name="Forbes L."/>
            <person name="Fu Q."/>
            <person name="Gubbala S."/>
            <person name="Hirani K."/>
            <person name="Jayaseelan J.C."/>
            <person name="Lara F."/>
            <person name="Munidasa M."/>
            <person name="Palculict T."/>
            <person name="Patil S."/>
            <person name="Pu L.-L."/>
            <person name="Saada N."/>
            <person name="Tang L."/>
            <person name="Weissenberger G."/>
            <person name="Zhu Y."/>
            <person name="Hemphill L."/>
            <person name="Shang Y."/>
            <person name="Youmans B."/>
            <person name="Ayvaz T."/>
            <person name="Ross M."/>
            <person name="Santibanez J."/>
            <person name="Aqrawi P."/>
            <person name="Gross S."/>
            <person name="Joshi V."/>
            <person name="Fowler G."/>
            <person name="Nazareth L."/>
            <person name="Reid J."/>
            <person name="Worley K."/>
            <person name="Petrosino J."/>
            <person name="Highlander S."/>
            <person name="Gibbs R."/>
        </authorList>
    </citation>
    <scope>NUCLEOTIDE SEQUENCE [LARGE SCALE GENOMIC DNA]</scope>
    <source>
        <strain evidence="3">DSM 15272</strain>
    </source>
</reference>
<protein>
    <recommendedName>
        <fullName evidence="2">Low molecular weight protein antigen 6 PH domain-containing protein</fullName>
    </recommendedName>
</protein>
<dbReference type="eggNOG" id="ENOG5032Q1Q">
    <property type="taxonomic scope" value="Bacteria"/>
</dbReference>
<dbReference type="AlphaFoldDB" id="E2S9I8"/>
<proteinExistence type="predicted"/>
<feature type="domain" description="Low molecular weight protein antigen 6 PH" evidence="2">
    <location>
        <begin position="64"/>
        <end position="134"/>
    </location>
</feature>
<sequence length="137" mass="14555">MAALLTVRPGGARYVAYGVAAVLLVMTVVIGVSLPETIEFTTAELVTLAFTLGGVLVVLHGVGRSRVVADEAGIRIVNGYRSHDFHWAAVAGISMKEGDPWPTLLTIDDARVMLFAIQRTDGPQASAAVRRLRELAA</sequence>
<feature type="transmembrane region" description="Helical" evidence="1">
    <location>
        <begin position="12"/>
        <end position="34"/>
    </location>
</feature>
<feature type="transmembrane region" description="Helical" evidence="1">
    <location>
        <begin position="40"/>
        <end position="59"/>
    </location>
</feature>
<keyword evidence="1" id="KW-1133">Transmembrane helix</keyword>
<comment type="caution">
    <text evidence="3">The sequence shown here is derived from an EMBL/GenBank/DDBJ whole genome shotgun (WGS) entry which is preliminary data.</text>
</comment>
<keyword evidence="4" id="KW-1185">Reference proteome</keyword>
<dbReference type="HOGENOM" id="CLU_110740_2_0_11"/>
<dbReference type="Pfam" id="PF10756">
    <property type="entry name" value="bPH_6"/>
    <property type="match status" value="1"/>
</dbReference>
<evidence type="ECO:0000256" key="1">
    <source>
        <dbReference type="SAM" id="Phobius"/>
    </source>
</evidence>
<keyword evidence="1" id="KW-0472">Membrane</keyword>
<dbReference type="InterPro" id="IPR019692">
    <property type="entry name" value="CFP-6_PH"/>
</dbReference>
<evidence type="ECO:0000313" key="3">
    <source>
        <dbReference type="EMBL" id="EFQ83912.1"/>
    </source>
</evidence>
<evidence type="ECO:0000259" key="2">
    <source>
        <dbReference type="Pfam" id="PF10756"/>
    </source>
</evidence>
<accession>E2S9I8</accession>
<organism evidence="3 4">
    <name type="scientific">Aeromicrobium marinum DSM 15272</name>
    <dbReference type="NCBI Taxonomy" id="585531"/>
    <lineage>
        <taxon>Bacteria</taxon>
        <taxon>Bacillati</taxon>
        <taxon>Actinomycetota</taxon>
        <taxon>Actinomycetes</taxon>
        <taxon>Propionibacteriales</taxon>
        <taxon>Nocardioidaceae</taxon>
        <taxon>Aeromicrobium</taxon>
    </lineage>
</organism>
<keyword evidence="1" id="KW-0812">Transmembrane</keyword>
<dbReference type="STRING" id="585531.HMPREF0063_10628"/>